<evidence type="ECO:0000313" key="2">
    <source>
        <dbReference type="Proteomes" id="UP001321047"/>
    </source>
</evidence>
<name>A0AAP2ZDE8_9EURY</name>
<comment type="caution">
    <text evidence="1">The sequence shown here is derived from an EMBL/GenBank/DDBJ whole genome shotgun (WGS) entry which is preliminary data.</text>
</comment>
<proteinExistence type="predicted"/>
<accession>A0AAP2ZDE8</accession>
<dbReference type="EMBL" id="JAOPJZ010000040">
    <property type="protein sequence ID" value="MCU4754380.1"/>
    <property type="molecule type" value="Genomic_DNA"/>
</dbReference>
<dbReference type="RefSeq" id="WP_342810682.1">
    <property type="nucleotide sequence ID" value="NZ_JAOPJZ010000040.1"/>
</dbReference>
<sequence>MDKVWKWLCLASVLIMFVGVVAGEIDSPPDLDPSEEIVTAKLMVDDYENGELGEWSTDTGQVSMVSGAVDDTSTPDSFDYSLRADRGDHEYSTNINIGAEDLEELGIGVQFNDGYYREDATSLMKEIKFYDLDGELMFYLEFWASYGGDFGSDSIDVSLNDRSGNTCGTSGWADWNEGRYDEFEMDFDEGIYEIRFDECNIEEDDVAKYNGLGEIKIDQVDRDYIEEDIDFHFVPYVDYGSLETPNHADVFVGEESYIIEGSSRDGLVYTLERLSDEEIIFEESADNGIEYEYNIDSPNNVERYELAIEDTESNLYTSRQYKREYNIGYDPFSEGVGTGEDPFVISDSEEFKNMPYFYGNFMLADDINLDGVEYNGNVLGDFENSYFDGDGYRVANATASTDDSNIVLGNLYNSSIENVKFENFYFENDFYTYIFGDFKSSSLINTVVKDSSYYLDYSAGFDRPYSLFDYTAGDNVVSNSHIQMDFDRDSDHTGDFDVFPMGEDFKGNMENVYFAGDLSASSNNVVYSFDGADYNRIYWDDDLVEDVNSDGGIGLSTSEMTGEDAEENMDFDFENTWTTLDNDYPGLSIFHVQPPELVDLFFEPEVEEITYGEEVNLVSEVVDPDGEGITDVTVNVYEDDELIIDEASAEHVEGDLWESPEFTVEEVNTEYTGEVVEATDEEGETTEFEDETISFEVESNPPIIEAVEFIDDRQEGISGLIFSLDDRGESNIAEYTGTGEEEHFTNSTLELWTDLPVADSWTVSNIHDLTSDPWKLDLEKSETGLQPTDFNHDLTAQEVENMVEIENQGSDWVDYNLVFKDYGEPVEGEEAVFNVPSSSTESHTGVWQDDWLINVEQYTIHSGQNTTATSTLNQQHLANQTGLRVDNTLDMDFDEVDVSSECTDTATAAIPSGENNVTQDCETESETGDWVENIQIEGLDHSDGTVVYGGGIEDNFTASQPVHAENTVSYTDLEIEFEENLETTDQCSLINDTTQNLPAGTATEIAFEHSCNPGEELSYNPVQVTDSGDRREYNLTAEIEVYTDLTRYQEHWIGIPRDRLDNWIDRDGQEAYIDGRDTDLSIDSGVVDDEEYVFIVVGDEHGNSSLSTGTYTAELIYYEEDDTSTGGGSAPPPTTIIDDQPSDEFDWTVSGDITEGQQSFDLVATPGREFSETLVLANNGDQPVTLDVECVSSGDACEWVETSVDTVELDTDQYSTQMVFVRGEVPDTATPGEDYSFSVKITDPSYEEDTPSTSGSSEVDFYISIDPIMGRLIEGVQKMFEWRSLDSPVDGGDPIPYPFAIIPFGISTVIYSILTAGEKAVPGSDNHPVAKFLVSALVFILGVGLF</sequence>
<organism evidence="1 2">
    <name type="scientific">Natronosalvus hydrolyticus</name>
    <dbReference type="NCBI Taxonomy" id="2979988"/>
    <lineage>
        <taxon>Archaea</taxon>
        <taxon>Methanobacteriati</taxon>
        <taxon>Methanobacteriota</taxon>
        <taxon>Stenosarchaea group</taxon>
        <taxon>Halobacteria</taxon>
        <taxon>Halobacteriales</taxon>
        <taxon>Natrialbaceae</taxon>
        <taxon>Natronosalvus</taxon>
    </lineage>
</organism>
<reference evidence="1 2" key="1">
    <citation type="submission" date="2022-09" db="EMBL/GenBank/DDBJ databases">
        <title>Enrichment on poylsaccharides allowed isolation of novel metabolic and taxonomic groups of Haloarchaea.</title>
        <authorList>
            <person name="Sorokin D.Y."/>
            <person name="Elcheninov A.G."/>
            <person name="Khizhniak T.V."/>
            <person name="Kolganova T.V."/>
            <person name="Kublanov I.V."/>
        </authorList>
    </citation>
    <scope>NUCLEOTIDE SEQUENCE [LARGE SCALE GENOMIC DNA]</scope>
    <source>
        <strain evidence="1 2">AArc-curdl1</strain>
    </source>
</reference>
<dbReference type="Proteomes" id="UP001321047">
    <property type="component" value="Unassembled WGS sequence"/>
</dbReference>
<gene>
    <name evidence="1" type="ORF">OB919_20800</name>
</gene>
<protein>
    <submittedName>
        <fullName evidence="1">Uncharacterized protein</fullName>
    </submittedName>
</protein>
<evidence type="ECO:0000313" key="1">
    <source>
        <dbReference type="EMBL" id="MCU4754380.1"/>
    </source>
</evidence>
<keyword evidence="2" id="KW-1185">Reference proteome</keyword>